<evidence type="ECO:0000313" key="7">
    <source>
        <dbReference type="EMBL" id="KAA0189752.1"/>
    </source>
</evidence>
<dbReference type="InterPro" id="IPR051409">
    <property type="entry name" value="Atypical_kinase_ADCK"/>
</dbReference>
<dbReference type="OrthoDB" id="201153at2759"/>
<dbReference type="PANTHER" id="PTHR43851">
    <property type="match status" value="1"/>
</dbReference>
<dbReference type="GO" id="GO:0016301">
    <property type="term" value="F:kinase activity"/>
    <property type="evidence" value="ECO:0007669"/>
    <property type="project" value="UniProtKB-KW"/>
</dbReference>
<evidence type="ECO:0000259" key="6">
    <source>
        <dbReference type="Pfam" id="PF03109"/>
    </source>
</evidence>
<dbReference type="SUPFAM" id="SSF56112">
    <property type="entry name" value="Protein kinase-like (PK-like)"/>
    <property type="match status" value="1"/>
</dbReference>
<dbReference type="CDD" id="cd13970">
    <property type="entry name" value="ABC1_ADCK3"/>
    <property type="match status" value="1"/>
</dbReference>
<keyword evidence="5" id="KW-0067">ATP-binding</keyword>
<dbReference type="Proteomes" id="UP000728185">
    <property type="component" value="Unassembled WGS sequence"/>
</dbReference>
<gene>
    <name evidence="7" type="ORF">FBUS_07491</name>
</gene>
<dbReference type="GO" id="GO:0006744">
    <property type="term" value="P:ubiquinone biosynthetic process"/>
    <property type="evidence" value="ECO:0007669"/>
    <property type="project" value="TreeGrafter"/>
</dbReference>
<dbReference type="GO" id="GO:0005524">
    <property type="term" value="F:ATP binding"/>
    <property type="evidence" value="ECO:0007669"/>
    <property type="project" value="UniProtKB-KW"/>
</dbReference>
<dbReference type="InterPro" id="IPR034646">
    <property type="entry name" value="ADCK3_dom"/>
</dbReference>
<keyword evidence="7" id="KW-0418">Kinase</keyword>
<dbReference type="AlphaFoldDB" id="A0A8E0RUN5"/>
<proteinExistence type="inferred from homology"/>
<name>A0A8E0RUN5_9TREM</name>
<evidence type="ECO:0000256" key="1">
    <source>
        <dbReference type="ARBA" id="ARBA00004749"/>
    </source>
</evidence>
<dbReference type="EMBL" id="LUCM01007545">
    <property type="protein sequence ID" value="KAA0189752.1"/>
    <property type="molecule type" value="Genomic_DNA"/>
</dbReference>
<evidence type="ECO:0000256" key="5">
    <source>
        <dbReference type="ARBA" id="ARBA00022840"/>
    </source>
</evidence>
<keyword evidence="4" id="KW-0547">Nucleotide-binding</keyword>
<evidence type="ECO:0000313" key="8">
    <source>
        <dbReference type="Proteomes" id="UP000728185"/>
    </source>
</evidence>
<comment type="caution">
    <text evidence="7">The sequence shown here is derived from an EMBL/GenBank/DDBJ whole genome shotgun (WGS) entry which is preliminary data.</text>
</comment>
<dbReference type="InterPro" id="IPR004147">
    <property type="entry name" value="ABC1_dom"/>
</dbReference>
<reference evidence="7" key="1">
    <citation type="submission" date="2019-05" db="EMBL/GenBank/DDBJ databases">
        <title>Annotation for the trematode Fasciolopsis buski.</title>
        <authorList>
            <person name="Choi Y.-J."/>
        </authorList>
    </citation>
    <scope>NUCLEOTIDE SEQUENCE</scope>
    <source>
        <strain evidence="7">HT</strain>
        <tissue evidence="7">Whole worm</tissue>
    </source>
</reference>
<feature type="domain" description="ABC1 atypical kinase-like" evidence="6">
    <location>
        <begin position="262"/>
        <end position="500"/>
    </location>
</feature>
<accession>A0A8E0RUN5</accession>
<evidence type="ECO:0000256" key="2">
    <source>
        <dbReference type="ARBA" id="ARBA00009670"/>
    </source>
</evidence>
<dbReference type="InterPro" id="IPR011009">
    <property type="entry name" value="Kinase-like_dom_sf"/>
</dbReference>
<dbReference type="PANTHER" id="PTHR43851:SF3">
    <property type="entry name" value="COENZYME Q8"/>
    <property type="match status" value="1"/>
</dbReference>
<evidence type="ECO:0000256" key="4">
    <source>
        <dbReference type="ARBA" id="ARBA00022741"/>
    </source>
</evidence>
<keyword evidence="8" id="KW-1185">Reference proteome</keyword>
<dbReference type="Pfam" id="PF03109">
    <property type="entry name" value="ABC1"/>
    <property type="match status" value="1"/>
</dbReference>
<comment type="pathway">
    <text evidence="1">Cofactor biosynthesis; ubiquinone biosynthesis.</text>
</comment>
<keyword evidence="3" id="KW-0808">Transferase</keyword>
<comment type="similarity">
    <text evidence="2">Belongs to the protein kinase superfamily. ADCK protein kinase family.</text>
</comment>
<organism evidence="7 8">
    <name type="scientific">Fasciolopsis buskii</name>
    <dbReference type="NCBI Taxonomy" id="27845"/>
    <lineage>
        <taxon>Eukaryota</taxon>
        <taxon>Metazoa</taxon>
        <taxon>Spiralia</taxon>
        <taxon>Lophotrochozoa</taxon>
        <taxon>Platyhelminthes</taxon>
        <taxon>Trematoda</taxon>
        <taxon>Digenea</taxon>
        <taxon>Plagiorchiida</taxon>
        <taxon>Echinostomata</taxon>
        <taxon>Echinostomatoidea</taxon>
        <taxon>Fasciolidae</taxon>
        <taxon>Fasciolopsis</taxon>
    </lineage>
</organism>
<protein>
    <submittedName>
        <fullName evidence="7">ABC domain containing protein kinase</fullName>
    </submittedName>
</protein>
<evidence type="ECO:0000256" key="3">
    <source>
        <dbReference type="ARBA" id="ARBA00022679"/>
    </source>
</evidence>
<sequence length="612" mass="68736">MQSRNSPSLGVFKGLFKIAEASVKSQADGIYQWWRYSSLKDLVADEFCRTGKCFTQRNLFDTAKFVLDRLNLFARQNVIVCQHLLASQTRVHSVPTLNPPQVDYQSSLAANSEIMTDTSAIINSHQSQPENVHLIDVRSTVTSNEPTAKPTEVIVRPQRTLSEARERRVPSSRIGRIAGFGNLAVGLGLGAAAEWTKRKVGLTGSMDAVLGPDNPFLSEANLQRIVDTLCRMRGAALKLGQMLSIQDDSLVSPQVQKIFERVRQAADFMPARQMRKVLSEELGPDWSNRLVDFEEKPFAAASIGQVHRAKLRDGRTVAMKIQYPGVADSIDADVNNLMSLLNRFNILPRGLFANRAIEVAKRELRAECDYLREAEYCKKFASLLAVDPVFQVPTVIDELTSSRVFTSEFMEGMVLDDCILLPQDVRNWLGEQLLRLCLKEVFVFRTMQTDPNWSNFLYNPTTGKIVLLDFGASRTYDKRFVDSYIRLIHAASERNRQGILYYSHELGFLTGYESKVMEDAHVEAVSILGEAFASSTSFDFGSQSTTKKINQLIPVMIEHRLTPPPDESYSLHRKMSGCFLLCGKLGSAVSCRPLFLQIWNSYTFDSEPKSPT</sequence>